<feature type="region of interest" description="Disordered" evidence="1">
    <location>
        <begin position="105"/>
        <end position="129"/>
    </location>
</feature>
<accession>A0A2J8IXK9</accession>
<dbReference type="Proteomes" id="UP000236370">
    <property type="component" value="Unassembled WGS sequence"/>
</dbReference>
<comment type="caution">
    <text evidence="2">The sequence shown here is derived from an EMBL/GenBank/DDBJ whole genome shotgun (WGS) entry which is preliminary data.</text>
</comment>
<evidence type="ECO:0000313" key="3">
    <source>
        <dbReference type="Proteomes" id="UP000236370"/>
    </source>
</evidence>
<name>A0A2J8IXK9_PANTR</name>
<sequence>MLENFRNVVSVGHQSTPDGLPQLEREEKLWVMKMATQRDNSSGAKNLKEMETLQEVGLRYLPHEELFCSQIWQQITRELIKYQDSVVNIQRTGCQLEKRDDLHYKDEGVSNQSSHLQVHRVHTGEKPYK</sequence>
<organism evidence="2 3">
    <name type="scientific">Pan troglodytes</name>
    <name type="common">Chimpanzee</name>
    <dbReference type="NCBI Taxonomy" id="9598"/>
    <lineage>
        <taxon>Eukaryota</taxon>
        <taxon>Metazoa</taxon>
        <taxon>Chordata</taxon>
        <taxon>Craniata</taxon>
        <taxon>Vertebrata</taxon>
        <taxon>Euteleostomi</taxon>
        <taxon>Mammalia</taxon>
        <taxon>Eutheria</taxon>
        <taxon>Euarchontoglires</taxon>
        <taxon>Primates</taxon>
        <taxon>Haplorrhini</taxon>
        <taxon>Catarrhini</taxon>
        <taxon>Hominidae</taxon>
        <taxon>Pan</taxon>
    </lineage>
</organism>
<proteinExistence type="predicted"/>
<gene>
    <name evidence="2" type="ORF">CK820_G0052238</name>
</gene>
<dbReference type="EMBL" id="NBAG03000560">
    <property type="protein sequence ID" value="PNI15251.1"/>
    <property type="molecule type" value="Genomic_DNA"/>
</dbReference>
<feature type="non-terminal residue" evidence="2">
    <location>
        <position position="129"/>
    </location>
</feature>
<dbReference type="AlphaFoldDB" id="A0A2J8IXK9"/>
<reference evidence="2 3" key="1">
    <citation type="submission" date="2017-12" db="EMBL/GenBank/DDBJ databases">
        <title>High-resolution comparative analysis of great ape genomes.</title>
        <authorList>
            <person name="Pollen A."/>
            <person name="Hastie A."/>
            <person name="Hormozdiari F."/>
            <person name="Dougherty M."/>
            <person name="Liu R."/>
            <person name="Chaisson M."/>
            <person name="Hoppe E."/>
            <person name="Hill C."/>
            <person name="Pang A."/>
            <person name="Hillier L."/>
            <person name="Baker C."/>
            <person name="Armstrong J."/>
            <person name="Shendure J."/>
            <person name="Paten B."/>
            <person name="Wilson R."/>
            <person name="Chao H."/>
            <person name="Schneider V."/>
            <person name="Ventura M."/>
            <person name="Kronenberg Z."/>
            <person name="Murali S."/>
            <person name="Gordon D."/>
            <person name="Cantsilieris S."/>
            <person name="Munson K."/>
            <person name="Nelson B."/>
            <person name="Raja A."/>
            <person name="Underwood J."/>
            <person name="Diekhans M."/>
            <person name="Fiddes I."/>
            <person name="Haussler D."/>
            <person name="Eichler E."/>
        </authorList>
    </citation>
    <scope>NUCLEOTIDE SEQUENCE [LARGE SCALE GENOMIC DNA]</scope>
    <source>
        <strain evidence="2">Yerkes chimp pedigree #C0471</strain>
    </source>
</reference>
<evidence type="ECO:0000256" key="1">
    <source>
        <dbReference type="SAM" id="MobiDB-lite"/>
    </source>
</evidence>
<evidence type="ECO:0000313" key="2">
    <source>
        <dbReference type="EMBL" id="PNI15251.1"/>
    </source>
</evidence>
<protein>
    <submittedName>
        <fullName evidence="2">ZNF45 isoform 6</fullName>
    </submittedName>
</protein>